<evidence type="ECO:0000313" key="2">
    <source>
        <dbReference type="EMBL" id="ABF70042.1"/>
    </source>
</evidence>
<proteinExistence type="predicted"/>
<organism evidence="2">
    <name type="scientific">Musa acuminata</name>
    <name type="common">Banana</name>
    <name type="synonym">Musa cavendishii</name>
    <dbReference type="NCBI Taxonomy" id="4641"/>
    <lineage>
        <taxon>Eukaryota</taxon>
        <taxon>Viridiplantae</taxon>
        <taxon>Streptophyta</taxon>
        <taxon>Embryophyta</taxon>
        <taxon>Tracheophyta</taxon>
        <taxon>Spermatophyta</taxon>
        <taxon>Magnoliopsida</taxon>
        <taxon>Liliopsida</taxon>
        <taxon>Zingiberales</taxon>
        <taxon>Musaceae</taxon>
        <taxon>Musa</taxon>
    </lineage>
</organism>
<reference evidence="2" key="1">
    <citation type="submission" date="2006-05" db="EMBL/GenBank/DDBJ databases">
        <authorList>
            <person name="Town C.D."/>
            <person name="Ronning C.M."/>
            <person name="Cheung F."/>
            <person name="Haas B.J."/>
            <person name="Althoff R."/>
            <person name="Arbogast T."/>
            <person name="Hine E."/>
            <person name="Piffanelli P."/>
            <person name="Tallon L.J."/>
        </authorList>
    </citation>
    <scope>NUCLEOTIDE SEQUENCE</scope>
</reference>
<sequence length="108" mass="12496">MAIGIPKSRPKGCLPPLILRWISDNSFPDAIFLQFRHDRFPFLASQKWHRNFIDPKYQGASYLNFIVLGVTSILWFFTFLSIATWNLLIGDHTLTFAVGQSEAHERED</sequence>
<keyword evidence="1" id="KW-0812">Transmembrane</keyword>
<accession>Q1EPB5</accession>
<keyword evidence="1" id="KW-0472">Membrane</keyword>
<evidence type="ECO:0000256" key="1">
    <source>
        <dbReference type="SAM" id="Phobius"/>
    </source>
</evidence>
<gene>
    <name evidence="2" type="ORF">MA4_54N07.6</name>
</gene>
<name>Q1EPB5_MUSAC</name>
<feature type="transmembrane region" description="Helical" evidence="1">
    <location>
        <begin position="62"/>
        <end position="85"/>
    </location>
</feature>
<dbReference type="EMBL" id="AC186751">
    <property type="protein sequence ID" value="ABF70042.1"/>
    <property type="molecule type" value="Genomic_DNA"/>
</dbReference>
<keyword evidence="1" id="KW-1133">Transmembrane helix</keyword>
<dbReference type="AlphaFoldDB" id="Q1EPB5"/>
<protein>
    <submittedName>
        <fullName evidence="2">Uncharacterized protein</fullName>
    </submittedName>
</protein>